<organism evidence="11 12">
    <name type="scientific">Enterococcus diestrammenae</name>
    <dbReference type="NCBI Taxonomy" id="1155073"/>
    <lineage>
        <taxon>Bacteria</taxon>
        <taxon>Bacillati</taxon>
        <taxon>Bacillota</taxon>
        <taxon>Bacilli</taxon>
        <taxon>Lactobacillales</taxon>
        <taxon>Enterococcaceae</taxon>
        <taxon>Enterococcus</taxon>
    </lineage>
</organism>
<dbReference type="EC" id="2.7.4.1" evidence="6"/>
<comment type="PTM">
    <text evidence="6">An intermediate of this reaction is the autophosphorylated ppk in which a phosphate is covalently linked to a histidine residue through a N-P bond.</text>
</comment>
<evidence type="ECO:0000313" key="12">
    <source>
        <dbReference type="Proteomes" id="UP001429357"/>
    </source>
</evidence>
<dbReference type="NCBIfam" id="NF003921">
    <property type="entry name" value="PRK05443.2-2"/>
    <property type="match status" value="1"/>
</dbReference>
<dbReference type="Pfam" id="PF17941">
    <property type="entry name" value="PP_kinase_C_1"/>
    <property type="match status" value="1"/>
</dbReference>
<dbReference type="Proteomes" id="UP001429357">
    <property type="component" value="Unassembled WGS sequence"/>
</dbReference>
<dbReference type="InterPro" id="IPR036830">
    <property type="entry name" value="PP_kinase_middle_dom_sf"/>
</dbReference>
<evidence type="ECO:0000313" key="11">
    <source>
        <dbReference type="EMBL" id="MEO1781180.1"/>
    </source>
</evidence>
<dbReference type="PANTHER" id="PTHR30218:SF0">
    <property type="entry name" value="POLYPHOSPHATE KINASE"/>
    <property type="match status" value="1"/>
</dbReference>
<evidence type="ECO:0000259" key="8">
    <source>
        <dbReference type="Pfam" id="PF13089"/>
    </source>
</evidence>
<keyword evidence="1 6" id="KW-0597">Phosphoprotein</keyword>
<dbReference type="InterPro" id="IPR025198">
    <property type="entry name" value="PPK_N_dom"/>
</dbReference>
<dbReference type="InterPro" id="IPR025200">
    <property type="entry name" value="PPK_C_dom2"/>
</dbReference>
<accession>A0ABV0EZP3</accession>
<comment type="catalytic activity">
    <reaction evidence="6">
        <text>[phosphate](n) + ATP = [phosphate](n+1) + ADP</text>
        <dbReference type="Rhea" id="RHEA:19573"/>
        <dbReference type="Rhea" id="RHEA-COMP:9859"/>
        <dbReference type="Rhea" id="RHEA-COMP:14280"/>
        <dbReference type="ChEBI" id="CHEBI:16838"/>
        <dbReference type="ChEBI" id="CHEBI:30616"/>
        <dbReference type="ChEBI" id="CHEBI:456216"/>
        <dbReference type="EC" id="2.7.4.1"/>
    </reaction>
</comment>
<dbReference type="RefSeq" id="WP_237583982.1">
    <property type="nucleotide sequence ID" value="NZ_MAEI02000001.1"/>
</dbReference>
<dbReference type="Gene3D" id="1.20.58.310">
    <property type="entry name" value="Polyphosphate kinase N-terminal domain"/>
    <property type="match status" value="1"/>
</dbReference>
<keyword evidence="12" id="KW-1185">Reference proteome</keyword>
<evidence type="ECO:0000259" key="7">
    <source>
        <dbReference type="Pfam" id="PF02503"/>
    </source>
</evidence>
<dbReference type="Gene3D" id="3.30.870.10">
    <property type="entry name" value="Endonuclease Chain A"/>
    <property type="match status" value="2"/>
</dbReference>
<evidence type="ECO:0000256" key="2">
    <source>
        <dbReference type="ARBA" id="ARBA00022679"/>
    </source>
</evidence>
<comment type="function">
    <text evidence="6">Catalyzes the reversible transfer of the terminal phosphate of ATP to form a long-chain polyphosphate (polyP).</text>
</comment>
<dbReference type="SUPFAM" id="SSF143724">
    <property type="entry name" value="PHP14-like"/>
    <property type="match status" value="1"/>
</dbReference>
<feature type="domain" description="Polyphosphate kinase middle" evidence="7">
    <location>
        <begin position="126"/>
        <end position="301"/>
    </location>
</feature>
<dbReference type="Pfam" id="PF02503">
    <property type="entry name" value="PP_kinase"/>
    <property type="match status" value="1"/>
</dbReference>
<evidence type="ECO:0000256" key="3">
    <source>
        <dbReference type="ARBA" id="ARBA00022741"/>
    </source>
</evidence>
<dbReference type="SUPFAM" id="SSF56024">
    <property type="entry name" value="Phospholipase D/nuclease"/>
    <property type="match status" value="2"/>
</dbReference>
<dbReference type="InterPro" id="IPR003414">
    <property type="entry name" value="PP_kinase"/>
</dbReference>
<comment type="similarity">
    <text evidence="6">Belongs to the polyphosphate kinase 1 (PPK1) family.</text>
</comment>
<dbReference type="PANTHER" id="PTHR30218">
    <property type="entry name" value="POLYPHOSPHATE KINASE"/>
    <property type="match status" value="1"/>
</dbReference>
<dbReference type="GO" id="GO:0016301">
    <property type="term" value="F:kinase activity"/>
    <property type="evidence" value="ECO:0007669"/>
    <property type="project" value="UniProtKB-KW"/>
</dbReference>
<feature type="domain" description="Polyphosphate kinase C-terminal" evidence="9">
    <location>
        <begin position="502"/>
        <end position="665"/>
    </location>
</feature>
<gene>
    <name evidence="11" type="ORF">BAU18_000759</name>
</gene>
<dbReference type="Pfam" id="PF13089">
    <property type="entry name" value="PP_kinase_N"/>
    <property type="match status" value="1"/>
</dbReference>
<keyword evidence="3" id="KW-0547">Nucleotide-binding</keyword>
<dbReference type="Pfam" id="PF13090">
    <property type="entry name" value="PP_kinase_C"/>
    <property type="match status" value="1"/>
</dbReference>
<name>A0ABV0EZP3_9ENTE</name>
<proteinExistence type="inferred from homology"/>
<evidence type="ECO:0000259" key="10">
    <source>
        <dbReference type="Pfam" id="PF17941"/>
    </source>
</evidence>
<keyword evidence="5" id="KW-0067">ATP-binding</keyword>
<dbReference type="InterPro" id="IPR036832">
    <property type="entry name" value="PPK_N_dom_sf"/>
</dbReference>
<dbReference type="NCBIfam" id="TIGR03705">
    <property type="entry name" value="poly_P_kin"/>
    <property type="match status" value="1"/>
</dbReference>
<evidence type="ECO:0000256" key="4">
    <source>
        <dbReference type="ARBA" id="ARBA00022777"/>
    </source>
</evidence>
<evidence type="ECO:0000256" key="1">
    <source>
        <dbReference type="ARBA" id="ARBA00022553"/>
    </source>
</evidence>
<feature type="domain" description="Polyphosphate kinase C-terminal" evidence="10">
    <location>
        <begin position="330"/>
        <end position="494"/>
    </location>
</feature>
<sequence>MVQKQQPPRFVHRDISWILFNRRVILEAYDDSNPLLEQLRFLGIAANNLDEFFMVRVPRMQSLARLPEKQIDKLTGCTQEALLEELTVKNRENLELQYQRLAELEKRLAKKHYYLKSFAQLTVREAAQMGRLFKETIFPTLAPMGVDAYHAFPRLLEKALHLWVGLKELETGETREAILPISNRLPRVIQLSPRRFILIEEVIAHFLPQIFVGNQVTSAFVFRITYDHDLAFEEDDQEDLSQQMSEYLEERKKGLPARLEVGSLSTIDAGDPTHLLRELGLCQRDLYQKAAPIDLTFLFDLVATIGEKNPAWLYPPAKPLYDPRWQPTRILKTLDHEDLLLQHPYDSFRGVLSLLEAAVKDPDTIAIKQTLYRMAKDSQVIKLLKKAAKKGIQVTVLVEIKARFDEASNLHWVEELEAAGCFVSYGFPNMKTHSKALLIVQNKGGDIKRYAQFGTGNYNESNSQQYTDISFFTAREEYVSDLTDFFNYLTGYRNHPQYQKIVTSPEDIRQLVVTKIQQVVADYQSTGVGKIFAKMNALTDPLLIEKLYEASQVGVPIHLQVRGACCLVPQVPGLSETIQVSSIVGRFLEHARIYAFTTSAGTENWISSADWMTRNMVGRVEIATPINQTSCENLLTHLIQVYESDQRKAYFLHEDGEYRRLTPNNGISAQAIFLTEALRKTTNIVARQQLLVDQLRRLPK</sequence>
<dbReference type="SUPFAM" id="SSF140356">
    <property type="entry name" value="PPK N-terminal domain-like"/>
    <property type="match status" value="1"/>
</dbReference>
<evidence type="ECO:0000256" key="5">
    <source>
        <dbReference type="ARBA" id="ARBA00022840"/>
    </source>
</evidence>
<comment type="caution">
    <text evidence="11">The sequence shown here is derived from an EMBL/GenBank/DDBJ whole genome shotgun (WGS) entry which is preliminary data.</text>
</comment>
<evidence type="ECO:0000256" key="6">
    <source>
        <dbReference type="RuleBase" id="RU003800"/>
    </source>
</evidence>
<dbReference type="PIRSF" id="PIRSF015589">
    <property type="entry name" value="PP_kinase"/>
    <property type="match status" value="1"/>
</dbReference>
<keyword evidence="4 11" id="KW-0418">Kinase</keyword>
<reference evidence="11" key="1">
    <citation type="submission" date="2016-06" db="EMBL/GenBank/DDBJ databases">
        <authorList>
            <person name="Van Tyne D."/>
        </authorList>
    </citation>
    <scope>NUCLEOTIDE SEQUENCE</scope>
    <source>
        <strain evidence="11">JM9A</strain>
    </source>
</reference>
<dbReference type="InterPro" id="IPR041108">
    <property type="entry name" value="PP_kinase_C_1"/>
</dbReference>
<reference evidence="11" key="2">
    <citation type="submission" date="2024-02" db="EMBL/GenBank/DDBJ databases">
        <title>The Genome Sequence of Enterococcus diestrammenae JM9A.</title>
        <authorList>
            <person name="Earl A."/>
            <person name="Manson A."/>
            <person name="Gilmore M."/>
            <person name="Sanders J."/>
            <person name="Shea T."/>
            <person name="Howe W."/>
            <person name="Livny J."/>
            <person name="Cuomo C."/>
            <person name="Neafsey D."/>
            <person name="Birren B."/>
        </authorList>
    </citation>
    <scope>NUCLEOTIDE SEQUENCE</scope>
    <source>
        <strain evidence="11">JM9A</strain>
    </source>
</reference>
<dbReference type="InterPro" id="IPR024953">
    <property type="entry name" value="PP_kinase_middle"/>
</dbReference>
<evidence type="ECO:0000259" key="9">
    <source>
        <dbReference type="Pfam" id="PF13090"/>
    </source>
</evidence>
<protein>
    <recommendedName>
        <fullName evidence="6">Polyphosphate kinase</fullName>
        <ecNumber evidence="6">2.7.4.1</ecNumber>
    </recommendedName>
</protein>
<feature type="domain" description="Polyphosphate kinase N-terminal" evidence="8">
    <location>
        <begin position="10"/>
        <end position="113"/>
    </location>
</feature>
<keyword evidence="2 6" id="KW-0808">Transferase</keyword>
<dbReference type="Gene3D" id="3.30.1840.10">
    <property type="entry name" value="Polyphosphate kinase middle domain"/>
    <property type="match status" value="1"/>
</dbReference>
<dbReference type="EMBL" id="MAEI02000001">
    <property type="protein sequence ID" value="MEO1781180.1"/>
    <property type="molecule type" value="Genomic_DNA"/>
</dbReference>